<name>A0ACC0TMG4_POPTR</name>
<keyword evidence="2" id="KW-1185">Reference proteome</keyword>
<dbReference type="Proteomes" id="UP000006729">
    <property type="component" value="Chromosome 1"/>
</dbReference>
<gene>
    <name evidence="1" type="ORF">POPTR_001G280604v4</name>
</gene>
<reference evidence="1 2" key="1">
    <citation type="journal article" date="2006" name="Science">
        <title>The genome of black cottonwood, Populus trichocarpa (Torr. &amp; Gray).</title>
        <authorList>
            <person name="Tuskan G.A."/>
            <person name="Difazio S."/>
            <person name="Jansson S."/>
            <person name="Bohlmann J."/>
            <person name="Grigoriev I."/>
            <person name="Hellsten U."/>
            <person name="Putnam N."/>
            <person name="Ralph S."/>
            <person name="Rombauts S."/>
            <person name="Salamov A."/>
            <person name="Schein J."/>
            <person name="Sterck L."/>
            <person name="Aerts A."/>
            <person name="Bhalerao R.R."/>
            <person name="Bhalerao R.P."/>
            <person name="Blaudez D."/>
            <person name="Boerjan W."/>
            <person name="Brun A."/>
            <person name="Brunner A."/>
            <person name="Busov V."/>
            <person name="Campbell M."/>
            <person name="Carlson J."/>
            <person name="Chalot M."/>
            <person name="Chapman J."/>
            <person name="Chen G.L."/>
            <person name="Cooper D."/>
            <person name="Coutinho P.M."/>
            <person name="Couturier J."/>
            <person name="Covert S."/>
            <person name="Cronk Q."/>
            <person name="Cunningham R."/>
            <person name="Davis J."/>
            <person name="Degroeve S."/>
            <person name="Dejardin A."/>
            <person name="Depamphilis C."/>
            <person name="Detter J."/>
            <person name="Dirks B."/>
            <person name="Dubchak I."/>
            <person name="Duplessis S."/>
            <person name="Ehlting J."/>
            <person name="Ellis B."/>
            <person name="Gendler K."/>
            <person name="Goodstein D."/>
            <person name="Gribskov M."/>
            <person name="Grimwood J."/>
            <person name="Groover A."/>
            <person name="Gunter L."/>
            <person name="Hamberger B."/>
            <person name="Heinze B."/>
            <person name="Helariutta Y."/>
            <person name="Henrissat B."/>
            <person name="Holligan D."/>
            <person name="Holt R."/>
            <person name="Huang W."/>
            <person name="Islam-Faridi N."/>
            <person name="Jones S."/>
            <person name="Jones-Rhoades M."/>
            <person name="Jorgensen R."/>
            <person name="Joshi C."/>
            <person name="Kangasjarvi J."/>
            <person name="Karlsson J."/>
            <person name="Kelleher C."/>
            <person name="Kirkpatrick R."/>
            <person name="Kirst M."/>
            <person name="Kohler A."/>
            <person name="Kalluri U."/>
            <person name="Larimer F."/>
            <person name="Leebens-Mack J."/>
            <person name="Leple J.C."/>
            <person name="Locascio P."/>
            <person name="Lou Y."/>
            <person name="Lucas S."/>
            <person name="Martin F."/>
            <person name="Montanini B."/>
            <person name="Napoli C."/>
            <person name="Nelson D.R."/>
            <person name="Nelson C."/>
            <person name="Nieminen K."/>
            <person name="Nilsson O."/>
            <person name="Pereda V."/>
            <person name="Peter G."/>
            <person name="Philippe R."/>
            <person name="Pilate G."/>
            <person name="Poliakov A."/>
            <person name="Razumovskaya J."/>
            <person name="Richardson P."/>
            <person name="Rinaldi C."/>
            <person name="Ritland K."/>
            <person name="Rouze P."/>
            <person name="Ryaboy D."/>
            <person name="Schmutz J."/>
            <person name="Schrader J."/>
            <person name="Segerman B."/>
            <person name="Shin H."/>
            <person name="Siddiqui A."/>
            <person name="Sterky F."/>
            <person name="Terry A."/>
            <person name="Tsai C.J."/>
            <person name="Uberbacher E."/>
            <person name="Unneberg P."/>
            <person name="Vahala J."/>
            <person name="Wall K."/>
            <person name="Wessler S."/>
            <person name="Yang G."/>
            <person name="Yin T."/>
            <person name="Douglas C."/>
            <person name="Marra M."/>
            <person name="Sandberg G."/>
            <person name="Van de Peer Y."/>
            <person name="Rokhsar D."/>
        </authorList>
    </citation>
    <scope>NUCLEOTIDE SEQUENCE [LARGE SCALE GENOMIC DNA]</scope>
    <source>
        <strain evidence="2">cv. Nisqually</strain>
    </source>
</reference>
<evidence type="ECO:0000313" key="1">
    <source>
        <dbReference type="EMBL" id="KAI9402495.1"/>
    </source>
</evidence>
<dbReference type="EMBL" id="CM009290">
    <property type="protein sequence ID" value="KAI9402495.1"/>
    <property type="molecule type" value="Genomic_DNA"/>
</dbReference>
<accession>A0ACC0TMG4</accession>
<protein>
    <submittedName>
        <fullName evidence="1">Uncharacterized protein</fullName>
    </submittedName>
</protein>
<proteinExistence type="predicted"/>
<comment type="caution">
    <text evidence="1">The sequence shown here is derived from an EMBL/GenBank/DDBJ whole genome shotgun (WGS) entry which is preliminary data.</text>
</comment>
<organism evidence="1 2">
    <name type="scientific">Populus trichocarpa</name>
    <name type="common">Western balsam poplar</name>
    <name type="synonym">Populus balsamifera subsp. trichocarpa</name>
    <dbReference type="NCBI Taxonomy" id="3694"/>
    <lineage>
        <taxon>Eukaryota</taxon>
        <taxon>Viridiplantae</taxon>
        <taxon>Streptophyta</taxon>
        <taxon>Embryophyta</taxon>
        <taxon>Tracheophyta</taxon>
        <taxon>Spermatophyta</taxon>
        <taxon>Magnoliopsida</taxon>
        <taxon>eudicotyledons</taxon>
        <taxon>Gunneridae</taxon>
        <taxon>Pentapetalae</taxon>
        <taxon>rosids</taxon>
        <taxon>fabids</taxon>
        <taxon>Malpighiales</taxon>
        <taxon>Salicaceae</taxon>
        <taxon>Saliceae</taxon>
        <taxon>Populus</taxon>
    </lineage>
</organism>
<sequence length="102" mass="12113">MVIPRWRSCSDILWYKRLWIHAFIHIYVGTAPFSHLDSVLKSDSIPKHFQCLGSFQRNKHPLLFCHCLLSGYPRRFCNVPFTFLIHAVYNMPSRYVSIHGEY</sequence>
<evidence type="ECO:0000313" key="2">
    <source>
        <dbReference type="Proteomes" id="UP000006729"/>
    </source>
</evidence>